<accession>A0AAQ4S1D6</accession>
<dbReference type="GeneTree" id="ENSGT00390000018451"/>
<reference evidence="1 2" key="1">
    <citation type="journal article" date="2021" name="G3 (Bethesda)">
        <title>Improved contiguity of the threespine stickleback genome using long-read sequencing.</title>
        <authorList>
            <person name="Nath S."/>
            <person name="Shaw D.E."/>
            <person name="White M.A."/>
        </authorList>
    </citation>
    <scope>NUCLEOTIDE SEQUENCE [LARGE SCALE GENOMIC DNA]</scope>
    <source>
        <strain evidence="1 2">Lake Benthic</strain>
    </source>
</reference>
<reference evidence="1" key="2">
    <citation type="submission" date="2025-08" db="UniProtKB">
        <authorList>
            <consortium name="Ensembl"/>
        </authorList>
    </citation>
    <scope>IDENTIFICATION</scope>
</reference>
<dbReference type="Ensembl" id="ENSGACT00000084643.1">
    <property type="protein sequence ID" value="ENSGACP00000068161.1"/>
    <property type="gene ID" value="ENSGACG00000037703.1"/>
</dbReference>
<reference evidence="1" key="3">
    <citation type="submission" date="2025-09" db="UniProtKB">
        <authorList>
            <consortium name="Ensembl"/>
        </authorList>
    </citation>
    <scope>IDENTIFICATION</scope>
</reference>
<protein>
    <submittedName>
        <fullName evidence="1">Uncharacterized protein</fullName>
    </submittedName>
</protein>
<keyword evidence="2" id="KW-1185">Reference proteome</keyword>
<proteinExistence type="predicted"/>
<sequence>MQERGGAHVLNDTNDYSVAKQTGNALVSACPASQLFSYIKKKKKAAARTAGRERARDTMTSDGLSHSGMRVTEVEEFLKNPPAGFSVEVLCSGYRVHSDPESSLVLIEDFDSRRGRIVFEQSLGRKVKMQNLWEYSSMRKSLVSKWIYLHMSACEENSSVADEARVLEHFVVCIDGNNPFIKWQMERGLDWTISSVAGESYSVDVDLTEPLESWAAINIHMINDKLLKVKPVWRDASFTLKYHSDALFDFPHWFGFSKRKFNLRLK</sequence>
<organism evidence="1 2">
    <name type="scientific">Gasterosteus aculeatus aculeatus</name>
    <name type="common">three-spined stickleback</name>
    <dbReference type="NCBI Taxonomy" id="481459"/>
    <lineage>
        <taxon>Eukaryota</taxon>
        <taxon>Metazoa</taxon>
        <taxon>Chordata</taxon>
        <taxon>Craniata</taxon>
        <taxon>Vertebrata</taxon>
        <taxon>Euteleostomi</taxon>
        <taxon>Actinopterygii</taxon>
        <taxon>Neopterygii</taxon>
        <taxon>Teleostei</taxon>
        <taxon>Neoteleostei</taxon>
        <taxon>Acanthomorphata</taxon>
        <taxon>Eupercaria</taxon>
        <taxon>Perciformes</taxon>
        <taxon>Cottioidei</taxon>
        <taxon>Gasterosteales</taxon>
        <taxon>Gasterosteidae</taxon>
        <taxon>Gasterosteus</taxon>
    </lineage>
</organism>
<evidence type="ECO:0000313" key="1">
    <source>
        <dbReference type="Ensembl" id="ENSGACP00000068161.1"/>
    </source>
</evidence>
<dbReference type="AlphaFoldDB" id="A0AAQ4S1D6"/>
<name>A0AAQ4S1D6_GASAC</name>
<dbReference type="Proteomes" id="UP000007635">
    <property type="component" value="Chromosome VII"/>
</dbReference>
<evidence type="ECO:0000313" key="2">
    <source>
        <dbReference type="Proteomes" id="UP000007635"/>
    </source>
</evidence>